<dbReference type="SMART" id="SM00448">
    <property type="entry name" value="REC"/>
    <property type="match status" value="1"/>
</dbReference>
<dbReference type="SMART" id="SM00387">
    <property type="entry name" value="HATPase_c"/>
    <property type="match status" value="1"/>
</dbReference>
<name>A0AAJ1AZG2_MEDGN</name>
<evidence type="ECO:0000256" key="8">
    <source>
        <dbReference type="ARBA" id="ARBA00024867"/>
    </source>
</evidence>
<keyword evidence="7" id="KW-0902">Two-component regulatory system</keyword>
<gene>
    <name evidence="13" type="ORF">LIQ10_15235</name>
</gene>
<evidence type="ECO:0000256" key="9">
    <source>
        <dbReference type="ARBA" id="ARBA00074306"/>
    </source>
</evidence>
<evidence type="ECO:0000256" key="3">
    <source>
        <dbReference type="ARBA" id="ARBA00012438"/>
    </source>
</evidence>
<dbReference type="InterPro" id="IPR003661">
    <property type="entry name" value="HisK_dim/P_dom"/>
</dbReference>
<dbReference type="GO" id="GO:0000155">
    <property type="term" value="F:phosphorelay sensor kinase activity"/>
    <property type="evidence" value="ECO:0007669"/>
    <property type="project" value="InterPro"/>
</dbReference>
<evidence type="ECO:0000313" key="14">
    <source>
        <dbReference type="Proteomes" id="UP001297422"/>
    </source>
</evidence>
<dbReference type="Gene3D" id="1.10.287.130">
    <property type="match status" value="1"/>
</dbReference>
<evidence type="ECO:0000256" key="6">
    <source>
        <dbReference type="ARBA" id="ARBA00022777"/>
    </source>
</evidence>
<dbReference type="InterPro" id="IPR011006">
    <property type="entry name" value="CheY-like_superfamily"/>
</dbReference>
<accession>A0AAJ1AZG2</accession>
<proteinExistence type="inferred from homology"/>
<keyword evidence="5 10" id="KW-0597">Phosphoprotein</keyword>
<organism evidence="13 14">
    <name type="scientific">Mediterraneibacter gnavus</name>
    <name type="common">Ruminococcus gnavus</name>
    <dbReference type="NCBI Taxonomy" id="33038"/>
    <lineage>
        <taxon>Bacteria</taxon>
        <taxon>Bacillati</taxon>
        <taxon>Bacillota</taxon>
        <taxon>Clostridia</taxon>
        <taxon>Lachnospirales</taxon>
        <taxon>Lachnospiraceae</taxon>
        <taxon>Mediterraneibacter</taxon>
    </lineage>
</organism>
<dbReference type="CDD" id="cd17546">
    <property type="entry name" value="REC_hyHK_CKI1_RcsC-like"/>
    <property type="match status" value="1"/>
</dbReference>
<dbReference type="SUPFAM" id="SSF47384">
    <property type="entry name" value="Homodimeric domain of signal transducing histidine kinase"/>
    <property type="match status" value="1"/>
</dbReference>
<dbReference type="InterPro" id="IPR003594">
    <property type="entry name" value="HATPase_dom"/>
</dbReference>
<keyword evidence="6" id="KW-0808">Transferase</keyword>
<dbReference type="SUPFAM" id="SSF52172">
    <property type="entry name" value="CheY-like"/>
    <property type="match status" value="1"/>
</dbReference>
<feature type="domain" description="Histidine kinase" evidence="11">
    <location>
        <begin position="163"/>
        <end position="387"/>
    </location>
</feature>
<dbReference type="Proteomes" id="UP001297422">
    <property type="component" value="Unassembled WGS sequence"/>
</dbReference>
<evidence type="ECO:0000256" key="5">
    <source>
        <dbReference type="ARBA" id="ARBA00022553"/>
    </source>
</evidence>
<dbReference type="RefSeq" id="WP_173879748.1">
    <property type="nucleotide sequence ID" value="NZ_JAAIMT010000032.1"/>
</dbReference>
<comment type="similarity">
    <text evidence="2">In the N-terminal section; belongs to the phytochrome family.</text>
</comment>
<evidence type="ECO:0000256" key="1">
    <source>
        <dbReference type="ARBA" id="ARBA00000085"/>
    </source>
</evidence>
<dbReference type="Pfam" id="PF00072">
    <property type="entry name" value="Response_reg"/>
    <property type="match status" value="1"/>
</dbReference>
<protein>
    <recommendedName>
        <fullName evidence="9">Circadian input-output histidine kinase CikA</fullName>
        <ecNumber evidence="3">2.7.13.3</ecNumber>
    </recommendedName>
    <alternativeName>
        <fullName evidence="4">Stage 0 sporulation protein A homolog</fullName>
    </alternativeName>
</protein>
<evidence type="ECO:0000256" key="2">
    <source>
        <dbReference type="ARBA" id="ARBA00006402"/>
    </source>
</evidence>
<dbReference type="CDD" id="cd00082">
    <property type="entry name" value="HisKA"/>
    <property type="match status" value="1"/>
</dbReference>
<evidence type="ECO:0000259" key="11">
    <source>
        <dbReference type="PROSITE" id="PS50109"/>
    </source>
</evidence>
<dbReference type="PANTHER" id="PTHR45339">
    <property type="entry name" value="HYBRID SIGNAL TRANSDUCTION HISTIDINE KINASE J"/>
    <property type="match status" value="1"/>
</dbReference>
<dbReference type="FunFam" id="3.30.565.10:FF:000010">
    <property type="entry name" value="Sensor histidine kinase RcsC"/>
    <property type="match status" value="1"/>
</dbReference>
<dbReference type="AlphaFoldDB" id="A0AAJ1AZG2"/>
<dbReference type="InterPro" id="IPR001789">
    <property type="entry name" value="Sig_transdc_resp-reg_receiver"/>
</dbReference>
<dbReference type="InterPro" id="IPR036890">
    <property type="entry name" value="HATPase_C_sf"/>
</dbReference>
<dbReference type="InterPro" id="IPR004358">
    <property type="entry name" value="Sig_transdc_His_kin-like_C"/>
</dbReference>
<dbReference type="Pfam" id="PF00512">
    <property type="entry name" value="HisKA"/>
    <property type="match status" value="1"/>
</dbReference>
<dbReference type="PRINTS" id="PR00344">
    <property type="entry name" value="BCTRLSENSOR"/>
</dbReference>
<sequence>MREKDIENTRLIHSLTNVFLDVYELDLETELIHIIRTEQDDMRLLKTEEIDFSTFKRFLLQNVPEEKKKKLEEEFETERICARIQEVSIVEREFQKWYEHSTSWFRIQFILSMTREKKRPIVTVTVMNIDDLKRLQEEQNKALLSAYESARQASRAKSDFLANMSHDIRTPMNAIMGMSTIARRNIHDPEKLEDCLNKIDASSKHLLSLINSVLDMSKIESGKVVFVEEVFQLDQMIEDIKRIVQPQAEKKDIQFTGEYETLQGVMVKSDPIRIRQVLLNIVGNAIKFTPEKGKVHCSGFKVLSIYDGYSTFEFTCEDNGIGMDQEFVDKIFQPYERSKNVTSNEIEGSGLGMFISKNIVEMMNGEIYVESKKGEGTKFTVIFHLKEISEQPEKEKTEQNEETQIAFDAMKGKRILLVEDNDMNREIAQEFLTEEGILVENAVNGKEAVEKMEQSSLYYYDLILMDIQMPVMNGYEASAAIRRMDREDSGLPIIAMTANAFSDDIRQAKEAGMNEHIAKPIDVSVMFSVLSDWMNDKRENP</sequence>
<dbReference type="EC" id="2.7.13.3" evidence="3"/>
<dbReference type="Gene3D" id="3.40.50.2300">
    <property type="match status" value="1"/>
</dbReference>
<keyword evidence="6" id="KW-0418">Kinase</keyword>
<evidence type="ECO:0000256" key="4">
    <source>
        <dbReference type="ARBA" id="ARBA00018672"/>
    </source>
</evidence>
<feature type="modified residue" description="4-aspartylphosphate" evidence="10">
    <location>
        <position position="466"/>
    </location>
</feature>
<comment type="catalytic activity">
    <reaction evidence="1">
        <text>ATP + protein L-histidine = ADP + protein N-phospho-L-histidine.</text>
        <dbReference type="EC" id="2.7.13.3"/>
    </reaction>
</comment>
<dbReference type="PROSITE" id="PS50110">
    <property type="entry name" value="RESPONSE_REGULATORY"/>
    <property type="match status" value="1"/>
</dbReference>
<dbReference type="PROSITE" id="PS50109">
    <property type="entry name" value="HIS_KIN"/>
    <property type="match status" value="1"/>
</dbReference>
<dbReference type="Pfam" id="PF02518">
    <property type="entry name" value="HATPase_c"/>
    <property type="match status" value="1"/>
</dbReference>
<evidence type="ECO:0000256" key="7">
    <source>
        <dbReference type="ARBA" id="ARBA00023012"/>
    </source>
</evidence>
<dbReference type="SMART" id="SM00388">
    <property type="entry name" value="HisKA"/>
    <property type="match status" value="1"/>
</dbReference>
<comment type="caution">
    <text evidence="13">The sequence shown here is derived from an EMBL/GenBank/DDBJ whole genome shotgun (WGS) entry which is preliminary data.</text>
</comment>
<dbReference type="InterPro" id="IPR005467">
    <property type="entry name" value="His_kinase_dom"/>
</dbReference>
<evidence type="ECO:0000256" key="10">
    <source>
        <dbReference type="PROSITE-ProRule" id="PRU00169"/>
    </source>
</evidence>
<comment type="function">
    <text evidence="8">May play the central regulatory role in sporulation. It may be an element of the effector pathway responsible for the activation of sporulation genes in response to nutritional stress. Spo0A may act in concert with spo0H (a sigma factor) to control the expression of some genes that are critical to the sporulation process.</text>
</comment>
<dbReference type="InterPro" id="IPR036097">
    <property type="entry name" value="HisK_dim/P_sf"/>
</dbReference>
<evidence type="ECO:0000313" key="13">
    <source>
        <dbReference type="EMBL" id="MCB5495071.1"/>
    </source>
</evidence>
<reference evidence="13" key="1">
    <citation type="submission" date="2021-10" db="EMBL/GenBank/DDBJ databases">
        <title>Collection of gut derived symbiotic bacterial strains cultured from healthy donors.</title>
        <authorList>
            <person name="Lin H."/>
            <person name="Littmann E."/>
            <person name="Claire K."/>
            <person name="Pamer E."/>
        </authorList>
    </citation>
    <scope>NUCLEOTIDE SEQUENCE</scope>
    <source>
        <strain evidence="13">MSK.23.4</strain>
    </source>
</reference>
<dbReference type="EMBL" id="JAJBNC010000030">
    <property type="protein sequence ID" value="MCB5495071.1"/>
    <property type="molecule type" value="Genomic_DNA"/>
</dbReference>
<evidence type="ECO:0000259" key="12">
    <source>
        <dbReference type="PROSITE" id="PS50110"/>
    </source>
</evidence>
<dbReference type="PANTHER" id="PTHR45339:SF1">
    <property type="entry name" value="HYBRID SIGNAL TRANSDUCTION HISTIDINE KINASE J"/>
    <property type="match status" value="1"/>
</dbReference>
<dbReference type="Gene3D" id="3.30.565.10">
    <property type="entry name" value="Histidine kinase-like ATPase, C-terminal domain"/>
    <property type="match status" value="1"/>
</dbReference>
<feature type="domain" description="Response regulatory" evidence="12">
    <location>
        <begin position="414"/>
        <end position="534"/>
    </location>
</feature>
<dbReference type="SUPFAM" id="SSF55874">
    <property type="entry name" value="ATPase domain of HSP90 chaperone/DNA topoisomerase II/histidine kinase"/>
    <property type="match status" value="1"/>
</dbReference>